<dbReference type="Proteomes" id="UP001187192">
    <property type="component" value="Unassembled WGS sequence"/>
</dbReference>
<name>A0AA88CZ24_FICCA</name>
<comment type="caution">
    <text evidence="1">The sequence shown here is derived from an EMBL/GenBank/DDBJ whole genome shotgun (WGS) entry which is preliminary data.</text>
</comment>
<proteinExistence type="predicted"/>
<sequence length="171" mass="19763">MMYLWSIEVCKAVSVLHPKVKFEVDTIVLSMRREIEELKEMVHGLCAKKDVEPSVYQENMPTVVQHNSFKASCILHDKQPSVFDPPTMPGMDGEPSHRYSSWDTTRTDTPDAGLRERADALVAFLRNAPKGRLYLVPHYRGRHWVLGVIDPWEDLVLYILFEIRNETILLI</sequence>
<dbReference type="EMBL" id="BTGU01000011">
    <property type="protein sequence ID" value="GMN40313.1"/>
    <property type="molecule type" value="Genomic_DNA"/>
</dbReference>
<keyword evidence="2" id="KW-1185">Reference proteome</keyword>
<reference evidence="1" key="1">
    <citation type="submission" date="2023-07" db="EMBL/GenBank/DDBJ databases">
        <title>draft genome sequence of fig (Ficus carica).</title>
        <authorList>
            <person name="Takahashi T."/>
            <person name="Nishimura K."/>
        </authorList>
    </citation>
    <scope>NUCLEOTIDE SEQUENCE</scope>
</reference>
<dbReference type="AlphaFoldDB" id="A0AA88CZ24"/>
<protein>
    <submittedName>
        <fullName evidence="1">Uncharacterized protein</fullName>
    </submittedName>
</protein>
<gene>
    <name evidence="1" type="ORF">TIFTF001_009534</name>
</gene>
<evidence type="ECO:0000313" key="2">
    <source>
        <dbReference type="Proteomes" id="UP001187192"/>
    </source>
</evidence>
<evidence type="ECO:0000313" key="1">
    <source>
        <dbReference type="EMBL" id="GMN40313.1"/>
    </source>
</evidence>
<accession>A0AA88CZ24</accession>
<organism evidence="1 2">
    <name type="scientific">Ficus carica</name>
    <name type="common">Common fig</name>
    <dbReference type="NCBI Taxonomy" id="3494"/>
    <lineage>
        <taxon>Eukaryota</taxon>
        <taxon>Viridiplantae</taxon>
        <taxon>Streptophyta</taxon>
        <taxon>Embryophyta</taxon>
        <taxon>Tracheophyta</taxon>
        <taxon>Spermatophyta</taxon>
        <taxon>Magnoliopsida</taxon>
        <taxon>eudicotyledons</taxon>
        <taxon>Gunneridae</taxon>
        <taxon>Pentapetalae</taxon>
        <taxon>rosids</taxon>
        <taxon>fabids</taxon>
        <taxon>Rosales</taxon>
        <taxon>Moraceae</taxon>
        <taxon>Ficeae</taxon>
        <taxon>Ficus</taxon>
    </lineage>
</organism>